<keyword evidence="2" id="KW-1185">Reference proteome</keyword>
<dbReference type="AlphaFoldDB" id="A0A1Q2SKE7"/>
<name>A0A1Q2SKE7_9GAMM</name>
<dbReference type="OrthoDB" id="7069202at2"/>
<dbReference type="Proteomes" id="UP000243679">
    <property type="component" value="Chromosome"/>
</dbReference>
<dbReference type="KEGG" id="ntt:TAO_0255"/>
<protein>
    <submittedName>
        <fullName evidence="1">Hypothetical conserved protein</fullName>
    </submittedName>
</protein>
<evidence type="ECO:0000313" key="1">
    <source>
        <dbReference type="EMBL" id="BAW79625.1"/>
    </source>
</evidence>
<organism evidence="1 2">
    <name type="scientific">Candidatus Nitrosoglobus terrae</name>
    <dbReference type="NCBI Taxonomy" id="1630141"/>
    <lineage>
        <taxon>Bacteria</taxon>
        <taxon>Pseudomonadati</taxon>
        <taxon>Pseudomonadota</taxon>
        <taxon>Gammaproteobacteria</taxon>
        <taxon>Chromatiales</taxon>
        <taxon>Chromatiaceae</taxon>
        <taxon>Candidatus Nitrosoglobus</taxon>
    </lineage>
</organism>
<gene>
    <name evidence="1" type="ORF">TAO_0255</name>
</gene>
<dbReference type="RefSeq" id="WP_096526265.1">
    <property type="nucleotide sequence ID" value="NZ_AP014836.1"/>
</dbReference>
<dbReference type="EMBL" id="AP014836">
    <property type="protein sequence ID" value="BAW79625.1"/>
    <property type="molecule type" value="Genomic_DNA"/>
</dbReference>
<evidence type="ECO:0000313" key="2">
    <source>
        <dbReference type="Proteomes" id="UP000243679"/>
    </source>
</evidence>
<sequence>MLATTIDTPNIPPLQYPVVQQIQATAESPIPTYIERPNKGFHYISSNSSTVTTRITNLLKIEQLGWSELEALETYLRLRNFADDWDAPGMEAYDDL</sequence>
<reference evidence="1 2" key="1">
    <citation type="journal article" date="2017" name="ISME J.">
        <title>An acid-tolerant ammonia-oxidizing ?-proteobacterium from soil.</title>
        <authorList>
            <person name="Hayatsu M."/>
            <person name="Tago K."/>
            <person name="Uchiyama I."/>
            <person name="Toyoda A."/>
            <person name="Wang Y."/>
            <person name="Shimomura Y."/>
            <person name="Okubo T."/>
            <person name="Kurisu F."/>
            <person name="Hirono Y."/>
            <person name="Nonaka K."/>
            <person name="Akiyama H."/>
            <person name="Itoh T."/>
            <person name="Takami H."/>
        </authorList>
    </citation>
    <scope>NUCLEOTIDE SEQUENCE [LARGE SCALE GENOMIC DNA]</scope>
    <source>
        <strain evidence="1 2">TAO100</strain>
    </source>
</reference>
<accession>A0A1Q2SKE7</accession>
<proteinExistence type="predicted"/>